<feature type="region of interest" description="Disordered" evidence="1">
    <location>
        <begin position="1"/>
        <end position="113"/>
    </location>
</feature>
<dbReference type="Proteomes" id="UP000265520">
    <property type="component" value="Unassembled WGS sequence"/>
</dbReference>
<feature type="non-terminal residue" evidence="2">
    <location>
        <position position="1"/>
    </location>
</feature>
<feature type="non-terminal residue" evidence="2">
    <location>
        <position position="113"/>
    </location>
</feature>
<feature type="compositionally biased region" description="Low complexity" evidence="1">
    <location>
        <begin position="31"/>
        <end position="40"/>
    </location>
</feature>
<reference evidence="2 3" key="1">
    <citation type="journal article" date="2018" name="Front. Plant Sci.">
        <title>Red Clover (Trifolium pratense) and Zigzag Clover (T. medium) - A Picture of Genomic Similarities and Differences.</title>
        <authorList>
            <person name="Dluhosova J."/>
            <person name="Istvanek J."/>
            <person name="Nedelnik J."/>
            <person name="Repkova J."/>
        </authorList>
    </citation>
    <scope>NUCLEOTIDE SEQUENCE [LARGE SCALE GENOMIC DNA]</scope>
    <source>
        <strain evidence="3">cv. 10/8</strain>
        <tissue evidence="2">Leaf</tissue>
    </source>
</reference>
<feature type="compositionally biased region" description="Polar residues" evidence="1">
    <location>
        <begin position="71"/>
        <end position="84"/>
    </location>
</feature>
<evidence type="ECO:0000256" key="1">
    <source>
        <dbReference type="SAM" id="MobiDB-lite"/>
    </source>
</evidence>
<dbReference type="EMBL" id="LXQA010313739">
    <property type="protein sequence ID" value="MCI43169.1"/>
    <property type="molecule type" value="Genomic_DNA"/>
</dbReference>
<proteinExistence type="predicted"/>
<dbReference type="AlphaFoldDB" id="A0A392S3B1"/>
<organism evidence="2 3">
    <name type="scientific">Trifolium medium</name>
    <dbReference type="NCBI Taxonomy" id="97028"/>
    <lineage>
        <taxon>Eukaryota</taxon>
        <taxon>Viridiplantae</taxon>
        <taxon>Streptophyta</taxon>
        <taxon>Embryophyta</taxon>
        <taxon>Tracheophyta</taxon>
        <taxon>Spermatophyta</taxon>
        <taxon>Magnoliopsida</taxon>
        <taxon>eudicotyledons</taxon>
        <taxon>Gunneridae</taxon>
        <taxon>Pentapetalae</taxon>
        <taxon>rosids</taxon>
        <taxon>fabids</taxon>
        <taxon>Fabales</taxon>
        <taxon>Fabaceae</taxon>
        <taxon>Papilionoideae</taxon>
        <taxon>50 kb inversion clade</taxon>
        <taxon>NPAAA clade</taxon>
        <taxon>Hologalegina</taxon>
        <taxon>IRL clade</taxon>
        <taxon>Trifolieae</taxon>
        <taxon>Trifolium</taxon>
    </lineage>
</organism>
<accession>A0A392S3B1</accession>
<feature type="compositionally biased region" description="Basic and acidic residues" evidence="1">
    <location>
        <begin position="1"/>
        <end position="26"/>
    </location>
</feature>
<protein>
    <submittedName>
        <fullName evidence="2">Uncharacterized protein</fullName>
    </submittedName>
</protein>
<keyword evidence="3" id="KW-1185">Reference proteome</keyword>
<evidence type="ECO:0000313" key="2">
    <source>
        <dbReference type="EMBL" id="MCI43169.1"/>
    </source>
</evidence>
<evidence type="ECO:0000313" key="3">
    <source>
        <dbReference type="Proteomes" id="UP000265520"/>
    </source>
</evidence>
<comment type="caution">
    <text evidence="2">The sequence shown here is derived from an EMBL/GenBank/DDBJ whole genome shotgun (WGS) entry which is preliminary data.</text>
</comment>
<sequence length="113" mass="12304">STTDKFTEKKDQTDGAQNEEHKEKSLPDAPPSSEISPESPFAAKESSMKNVTEDAPTSNTKEDLGTEKQIMDNNTQDVVTSATEESSKKDDADNVPTSKENATTETQPLEEDP</sequence>
<name>A0A392S3B1_9FABA</name>
<feature type="compositionally biased region" description="Polar residues" evidence="1">
    <location>
        <begin position="95"/>
        <end position="107"/>
    </location>
</feature>
<feature type="compositionally biased region" description="Basic and acidic residues" evidence="1">
    <location>
        <begin position="60"/>
        <end position="70"/>
    </location>
</feature>